<sequence>MTRINLPEDFLVEILSKVPAITLARFRTTSKEWNTLIRDGRLAKKYYSNAPKQSLVILLNKFRVCLSSVNLCGVHNNIAPSVKITSQLRLRDPLSSSSEEDDIQDVFHCEGLLLCTTKDNRRVVWNPCSGKTMWIQPRNSYKDSDYYTIGYDKKSFCYKILRMDTFHIEYEVYDFTSNSWKNIHETRDLSISQMGSHVSVNGNTYCLGLSKEDPSGIILLCFDFSIKRLTVSLPEDSKGHFNHSDVALSVTREGKQLCIESTGAMSWSKFLIVSGRDACYRPQPNNRMSFLVDQENKVVLSCNNSRFSNNRIHIVGEDKYMEVYHTDKSSIPILLSYVLRLVQI</sequence>
<dbReference type="InterPro" id="IPR050796">
    <property type="entry name" value="SCF_F-box_component"/>
</dbReference>
<dbReference type="PANTHER" id="PTHR31672">
    <property type="entry name" value="BNACNNG10540D PROTEIN"/>
    <property type="match status" value="1"/>
</dbReference>
<name>A0A8X7UZL8_BRACI</name>
<dbReference type="OrthoDB" id="1108440at2759"/>
<dbReference type="SUPFAM" id="SSF81383">
    <property type="entry name" value="F-box domain"/>
    <property type="match status" value="1"/>
</dbReference>
<reference evidence="2 3" key="1">
    <citation type="submission" date="2020-02" db="EMBL/GenBank/DDBJ databases">
        <authorList>
            <person name="Ma Q."/>
            <person name="Huang Y."/>
            <person name="Song X."/>
            <person name="Pei D."/>
        </authorList>
    </citation>
    <scope>NUCLEOTIDE SEQUENCE [LARGE SCALE GENOMIC DNA]</scope>
    <source>
        <strain evidence="2">Sxm20200214</strain>
        <tissue evidence="2">Leaf</tissue>
    </source>
</reference>
<dbReference type="NCBIfam" id="TIGR01640">
    <property type="entry name" value="F_box_assoc_1"/>
    <property type="match status" value="1"/>
</dbReference>
<dbReference type="Pfam" id="PF00646">
    <property type="entry name" value="F-box"/>
    <property type="match status" value="1"/>
</dbReference>
<dbReference type="InterPro" id="IPR001810">
    <property type="entry name" value="F-box_dom"/>
</dbReference>
<dbReference type="InterPro" id="IPR036047">
    <property type="entry name" value="F-box-like_dom_sf"/>
</dbReference>
<gene>
    <name evidence="2" type="ORF">Bca52824_040990</name>
</gene>
<dbReference type="InterPro" id="IPR006527">
    <property type="entry name" value="F-box-assoc_dom_typ1"/>
</dbReference>
<dbReference type="Proteomes" id="UP000886595">
    <property type="component" value="Unassembled WGS sequence"/>
</dbReference>
<evidence type="ECO:0000313" key="3">
    <source>
        <dbReference type="Proteomes" id="UP000886595"/>
    </source>
</evidence>
<accession>A0A8X7UZL8</accession>
<dbReference type="AlphaFoldDB" id="A0A8X7UZL8"/>
<organism evidence="2 3">
    <name type="scientific">Brassica carinata</name>
    <name type="common">Ethiopian mustard</name>
    <name type="synonym">Abyssinian cabbage</name>
    <dbReference type="NCBI Taxonomy" id="52824"/>
    <lineage>
        <taxon>Eukaryota</taxon>
        <taxon>Viridiplantae</taxon>
        <taxon>Streptophyta</taxon>
        <taxon>Embryophyta</taxon>
        <taxon>Tracheophyta</taxon>
        <taxon>Spermatophyta</taxon>
        <taxon>Magnoliopsida</taxon>
        <taxon>eudicotyledons</taxon>
        <taxon>Gunneridae</taxon>
        <taxon>Pentapetalae</taxon>
        <taxon>rosids</taxon>
        <taxon>malvids</taxon>
        <taxon>Brassicales</taxon>
        <taxon>Brassicaceae</taxon>
        <taxon>Brassiceae</taxon>
        <taxon>Brassica</taxon>
    </lineage>
</organism>
<dbReference type="SUPFAM" id="SSF50965">
    <property type="entry name" value="Galactose oxidase, central domain"/>
    <property type="match status" value="1"/>
</dbReference>
<protein>
    <recommendedName>
        <fullName evidence="1">F-box domain-containing protein</fullName>
    </recommendedName>
</protein>
<dbReference type="EMBL" id="JAAMPC010000009">
    <property type="protein sequence ID" value="KAG2294321.1"/>
    <property type="molecule type" value="Genomic_DNA"/>
</dbReference>
<dbReference type="InterPro" id="IPR011043">
    <property type="entry name" value="Gal_Oxase/kelch_b-propeller"/>
</dbReference>
<comment type="caution">
    <text evidence="2">The sequence shown here is derived from an EMBL/GenBank/DDBJ whole genome shotgun (WGS) entry which is preliminary data.</text>
</comment>
<dbReference type="PANTHER" id="PTHR31672:SF13">
    <property type="entry name" value="F-BOX PROTEIN CPR30-LIKE"/>
    <property type="match status" value="1"/>
</dbReference>
<keyword evidence="3" id="KW-1185">Reference proteome</keyword>
<dbReference type="Pfam" id="PF07734">
    <property type="entry name" value="FBA_1"/>
    <property type="match status" value="1"/>
</dbReference>
<dbReference type="PROSITE" id="PS50181">
    <property type="entry name" value="FBOX"/>
    <property type="match status" value="1"/>
</dbReference>
<evidence type="ECO:0000313" key="2">
    <source>
        <dbReference type="EMBL" id="KAG2294321.1"/>
    </source>
</evidence>
<feature type="domain" description="F-box" evidence="1">
    <location>
        <begin position="1"/>
        <end position="46"/>
    </location>
</feature>
<dbReference type="InterPro" id="IPR017451">
    <property type="entry name" value="F-box-assoc_interact_dom"/>
</dbReference>
<proteinExistence type="predicted"/>
<dbReference type="Gene3D" id="1.20.1280.50">
    <property type="match status" value="1"/>
</dbReference>
<evidence type="ECO:0000259" key="1">
    <source>
        <dbReference type="PROSITE" id="PS50181"/>
    </source>
</evidence>
<dbReference type="SMART" id="SM00256">
    <property type="entry name" value="FBOX"/>
    <property type="match status" value="1"/>
</dbReference>